<proteinExistence type="inferred from homology"/>
<evidence type="ECO:0000259" key="8">
    <source>
        <dbReference type="Pfam" id="PF14322"/>
    </source>
</evidence>
<dbReference type="RefSeq" id="WP_320184656.1">
    <property type="nucleotide sequence ID" value="NZ_CP138332.1"/>
</dbReference>
<dbReference type="Pfam" id="PF14322">
    <property type="entry name" value="SusD-like_3"/>
    <property type="match status" value="1"/>
</dbReference>
<evidence type="ECO:0000256" key="1">
    <source>
        <dbReference type="ARBA" id="ARBA00004442"/>
    </source>
</evidence>
<feature type="signal peptide" evidence="6">
    <location>
        <begin position="1"/>
        <end position="22"/>
    </location>
</feature>
<accession>A0ABW6BC89</accession>
<feature type="domain" description="RagB/SusD" evidence="7">
    <location>
        <begin position="394"/>
        <end position="480"/>
    </location>
</feature>
<name>A0ABW6BC89_9SPHI</name>
<keyword evidence="3 6" id="KW-0732">Signal</keyword>
<evidence type="ECO:0000256" key="5">
    <source>
        <dbReference type="ARBA" id="ARBA00023237"/>
    </source>
</evidence>
<dbReference type="InterPro" id="IPR033985">
    <property type="entry name" value="SusD-like_N"/>
</dbReference>
<feature type="domain" description="SusD-like N-terminal" evidence="8">
    <location>
        <begin position="43"/>
        <end position="237"/>
    </location>
</feature>
<evidence type="ECO:0000256" key="6">
    <source>
        <dbReference type="SAM" id="SignalP"/>
    </source>
</evidence>
<keyword evidence="4" id="KW-0472">Membrane</keyword>
<dbReference type="Gene3D" id="1.25.40.390">
    <property type="match status" value="1"/>
</dbReference>
<evidence type="ECO:0000313" key="10">
    <source>
        <dbReference type="Proteomes" id="UP001597525"/>
    </source>
</evidence>
<dbReference type="Proteomes" id="UP001597525">
    <property type="component" value="Unassembled WGS sequence"/>
</dbReference>
<dbReference type="InterPro" id="IPR012944">
    <property type="entry name" value="SusD_RagB_dom"/>
</dbReference>
<dbReference type="SUPFAM" id="SSF48452">
    <property type="entry name" value="TPR-like"/>
    <property type="match status" value="1"/>
</dbReference>
<evidence type="ECO:0000313" key="9">
    <source>
        <dbReference type="EMBL" id="MFD2965776.1"/>
    </source>
</evidence>
<comment type="caution">
    <text evidence="9">The sequence shown here is derived from an EMBL/GenBank/DDBJ whole genome shotgun (WGS) entry which is preliminary data.</text>
</comment>
<evidence type="ECO:0000256" key="2">
    <source>
        <dbReference type="ARBA" id="ARBA00006275"/>
    </source>
</evidence>
<sequence length="522" mass="55879">MRKSILTIRSLVLFTALVFAFAGCKDTLDLNPKDSIDASVALTTRDGINATITSIYATLKGEAFYGNRLIGVPEALADNGRATQNSGRYVTEVLNTRGSHFSQWGTAYNALNRINLVLEAVPSVSGVGISDADKAAWEGELKFLRALYHFDLVRTYAYIPGAVVEAQNKGGVPLILTAISTAEGALNARTPRASIQEVYAAIYADLEEAITKLNNLSGAPSKANRQAAQALLLRVALYNKDYPRVISLGNELVASSGTKLLNENGYFAGFTAATNPESLFEVTYATAGETLGVNVSLQTLFATLTARSSAPDNDVTDNFPGRDPALPKKPAAGHGDLVPTQDLLTALGITVTNNGNSSARITARSTDVRNRLFEIGGSNRTNGPNVEVTKFLGRGGAVNVDNVPVLRIAEVYLSRAEAYAESGSQQNLVLALADLNSIRTNRGLTPVAGLSASQLLTEILLQRRLEFAFEGHRFFDLKRRGSDLAKPNTNSVVPFSSYLILPQIPQSDVDGSDGDILQNFGY</sequence>
<protein>
    <submittedName>
        <fullName evidence="9">RagB/SusD family nutrient uptake outer membrane protein</fullName>
    </submittedName>
</protein>
<comment type="subcellular location">
    <subcellularLocation>
        <location evidence="1">Cell outer membrane</location>
    </subcellularLocation>
</comment>
<dbReference type="EMBL" id="JBHUPB010000001">
    <property type="protein sequence ID" value="MFD2965776.1"/>
    <property type="molecule type" value="Genomic_DNA"/>
</dbReference>
<reference evidence="10" key="1">
    <citation type="journal article" date="2019" name="Int. J. Syst. Evol. Microbiol.">
        <title>The Global Catalogue of Microorganisms (GCM) 10K type strain sequencing project: providing services to taxonomists for standard genome sequencing and annotation.</title>
        <authorList>
            <consortium name="The Broad Institute Genomics Platform"/>
            <consortium name="The Broad Institute Genome Sequencing Center for Infectious Disease"/>
            <person name="Wu L."/>
            <person name="Ma J."/>
        </authorList>
    </citation>
    <scope>NUCLEOTIDE SEQUENCE [LARGE SCALE GENOMIC DNA]</scope>
    <source>
        <strain evidence="10">KCTC 22814</strain>
    </source>
</reference>
<organism evidence="9 10">
    <name type="scientific">Sphingobacterium bambusae</name>
    <dbReference type="NCBI Taxonomy" id="662858"/>
    <lineage>
        <taxon>Bacteria</taxon>
        <taxon>Pseudomonadati</taxon>
        <taxon>Bacteroidota</taxon>
        <taxon>Sphingobacteriia</taxon>
        <taxon>Sphingobacteriales</taxon>
        <taxon>Sphingobacteriaceae</taxon>
        <taxon>Sphingobacterium</taxon>
    </lineage>
</organism>
<dbReference type="InterPro" id="IPR011990">
    <property type="entry name" value="TPR-like_helical_dom_sf"/>
</dbReference>
<evidence type="ECO:0000256" key="4">
    <source>
        <dbReference type="ARBA" id="ARBA00023136"/>
    </source>
</evidence>
<comment type="similarity">
    <text evidence="2">Belongs to the SusD family.</text>
</comment>
<dbReference type="CDD" id="cd08977">
    <property type="entry name" value="SusD"/>
    <property type="match status" value="1"/>
</dbReference>
<dbReference type="PROSITE" id="PS51257">
    <property type="entry name" value="PROKAR_LIPOPROTEIN"/>
    <property type="match status" value="1"/>
</dbReference>
<feature type="chain" id="PRO_5045340611" evidence="6">
    <location>
        <begin position="23"/>
        <end position="522"/>
    </location>
</feature>
<gene>
    <name evidence="9" type="ORF">ACFS7Y_00125</name>
</gene>
<evidence type="ECO:0000259" key="7">
    <source>
        <dbReference type="Pfam" id="PF07980"/>
    </source>
</evidence>
<dbReference type="Pfam" id="PF07980">
    <property type="entry name" value="SusD_RagB"/>
    <property type="match status" value="1"/>
</dbReference>
<evidence type="ECO:0000256" key="3">
    <source>
        <dbReference type="ARBA" id="ARBA00022729"/>
    </source>
</evidence>
<keyword evidence="10" id="KW-1185">Reference proteome</keyword>
<keyword evidence="5" id="KW-0998">Cell outer membrane</keyword>